<comment type="caution">
    <text evidence="1">The sequence shown here is derived from an EMBL/GenBank/DDBJ whole genome shotgun (WGS) entry which is preliminary data.</text>
</comment>
<dbReference type="EMBL" id="BTSX01000005">
    <property type="protein sequence ID" value="GMS98262.1"/>
    <property type="molecule type" value="Genomic_DNA"/>
</dbReference>
<reference evidence="1" key="1">
    <citation type="submission" date="2023-10" db="EMBL/GenBank/DDBJ databases">
        <title>Genome assembly of Pristionchus species.</title>
        <authorList>
            <person name="Yoshida K."/>
            <person name="Sommer R.J."/>
        </authorList>
    </citation>
    <scope>NUCLEOTIDE SEQUENCE</scope>
    <source>
        <strain evidence="1">RS0144</strain>
    </source>
</reference>
<gene>
    <name evidence="1" type="ORF">PENTCL1PPCAC_20437</name>
</gene>
<accession>A0AAV5TV14</accession>
<keyword evidence="2" id="KW-1185">Reference proteome</keyword>
<organism evidence="1 2">
    <name type="scientific">Pristionchus entomophagus</name>
    <dbReference type="NCBI Taxonomy" id="358040"/>
    <lineage>
        <taxon>Eukaryota</taxon>
        <taxon>Metazoa</taxon>
        <taxon>Ecdysozoa</taxon>
        <taxon>Nematoda</taxon>
        <taxon>Chromadorea</taxon>
        <taxon>Rhabditida</taxon>
        <taxon>Rhabditina</taxon>
        <taxon>Diplogasteromorpha</taxon>
        <taxon>Diplogasteroidea</taxon>
        <taxon>Neodiplogasteridae</taxon>
        <taxon>Pristionchus</taxon>
    </lineage>
</organism>
<protein>
    <submittedName>
        <fullName evidence="1">Uncharacterized protein</fullName>
    </submittedName>
</protein>
<evidence type="ECO:0000313" key="2">
    <source>
        <dbReference type="Proteomes" id="UP001432027"/>
    </source>
</evidence>
<proteinExistence type="predicted"/>
<evidence type="ECO:0000313" key="1">
    <source>
        <dbReference type="EMBL" id="GMS98262.1"/>
    </source>
</evidence>
<sequence>MFYAFDDVELDRATQLISTLPGSTYSMLIHYIPNPYRLPSLPVMDWLSIHARREETKEMTSTLFLRLIESHKDLEISAFDVALSWHEFARIVQIISEDKRERHIFFTMSNPTILSCLRAHGVSATTKSGQVSGEFTIVEHAAEAPMQCARLIMSNECSCN</sequence>
<dbReference type="AlphaFoldDB" id="A0AAV5TV14"/>
<name>A0AAV5TV14_9BILA</name>
<dbReference type="Proteomes" id="UP001432027">
    <property type="component" value="Unassembled WGS sequence"/>
</dbReference>